<evidence type="ECO:0000256" key="5">
    <source>
        <dbReference type="ARBA" id="ARBA00016329"/>
    </source>
</evidence>
<evidence type="ECO:0000256" key="8">
    <source>
        <dbReference type="ARBA" id="ARBA00022838"/>
    </source>
</evidence>
<gene>
    <name evidence="14" type="ORF">L486_05687</name>
</gene>
<comment type="similarity">
    <text evidence="4">Belongs to the DASH complex SPC19 family.</text>
</comment>
<evidence type="ECO:0000256" key="12">
    <source>
        <dbReference type="ARBA" id="ARBA00032583"/>
    </source>
</evidence>
<dbReference type="EMBL" id="KI669464">
    <property type="protein sequence ID" value="OCF56832.1"/>
    <property type="molecule type" value="Genomic_DNA"/>
</dbReference>
<comment type="subcellular location">
    <subcellularLocation>
        <location evidence="3">Chromosome</location>
        <location evidence="3">Centromere</location>
        <location evidence="3">Kinetochore</location>
    </subcellularLocation>
    <subcellularLocation>
        <location evidence="2">Cytoplasm</location>
        <location evidence="2">Cytoskeleton</location>
        <location evidence="2">Spindle</location>
    </subcellularLocation>
    <subcellularLocation>
        <location evidence="1">Nucleus</location>
    </subcellularLocation>
</comment>
<sequence length="195" mass="21818">MAYTASTRRLPRESIYPAPPSNDFLNALEDCVSATERCSNTLNAGLNRLQVGTSDLPRLTKVMKHKHHFLVLPEPTILAHKSALSSSLAPQIDQLIAKAESMVEYEKSKVSTLEERLSILQSARTPPINPQPSNPTSLPASLAEETDNKQDTSCKISDLNLRELSILQRKKVMMLKQKRERLEKELERLKSASSQ</sequence>
<keyword evidence="6" id="KW-0158">Chromosome</keyword>
<keyword evidence="7" id="KW-0963">Cytoplasm</keyword>
<evidence type="ECO:0000256" key="4">
    <source>
        <dbReference type="ARBA" id="ARBA00008952"/>
    </source>
</evidence>
<dbReference type="GO" id="GO:0005876">
    <property type="term" value="C:spindle microtubule"/>
    <property type="evidence" value="ECO:0007669"/>
    <property type="project" value="InterPro"/>
</dbReference>
<reference evidence="15" key="2">
    <citation type="submission" date="2013-12" db="EMBL/GenBank/DDBJ databases">
        <title>Evolution of pathogenesis and genome organization in the Tremellales.</title>
        <authorList>
            <person name="Cuomo C."/>
            <person name="Litvintseva A."/>
            <person name="Heitman J."/>
            <person name="Chen Y."/>
            <person name="Sun S."/>
            <person name="Springer D."/>
            <person name="Dromer F."/>
            <person name="Young S."/>
            <person name="Zeng Q."/>
            <person name="Chapman S."/>
            <person name="Gujja S."/>
            <person name="Saif S."/>
            <person name="Birren B."/>
        </authorList>
    </citation>
    <scope>NUCLEOTIDE SEQUENCE [LARGE SCALE GENOMIC DNA]</scope>
    <source>
        <strain evidence="15">CBS 10435</strain>
    </source>
</reference>
<dbReference type="GO" id="GO:0008608">
    <property type="term" value="P:attachment of spindle microtubules to kinetochore"/>
    <property type="evidence" value="ECO:0007669"/>
    <property type="project" value="InterPro"/>
</dbReference>
<dbReference type="Pfam" id="PF08287">
    <property type="entry name" value="DASH_Spc19"/>
    <property type="match status" value="1"/>
</dbReference>
<keyword evidence="15" id="KW-1185">Reference proteome</keyword>
<evidence type="ECO:0000256" key="3">
    <source>
        <dbReference type="ARBA" id="ARBA00004629"/>
    </source>
</evidence>
<name>A0A1B9IMN5_9TREE</name>
<dbReference type="PANTHER" id="PTHR28262:SF1">
    <property type="entry name" value="DASH COMPLEX SUBUNIT SPC19"/>
    <property type="match status" value="1"/>
</dbReference>
<dbReference type="InterPro" id="IPR013251">
    <property type="entry name" value="DASH_Spc19"/>
</dbReference>
<keyword evidence="10" id="KW-0539">Nucleus</keyword>
<dbReference type="Proteomes" id="UP000092583">
    <property type="component" value="Unassembled WGS sequence"/>
</dbReference>
<evidence type="ECO:0000256" key="11">
    <source>
        <dbReference type="ARBA" id="ARBA00023328"/>
    </source>
</evidence>
<evidence type="ECO:0000313" key="14">
    <source>
        <dbReference type="EMBL" id="OCF56832.1"/>
    </source>
</evidence>
<protein>
    <recommendedName>
        <fullName evidence="5">DASH complex subunit SPC19</fullName>
    </recommendedName>
    <alternativeName>
        <fullName evidence="12">Outer kinetochore protein SPC19</fullName>
    </alternativeName>
</protein>
<reference evidence="14 15" key="1">
    <citation type="submission" date="2013-07" db="EMBL/GenBank/DDBJ databases">
        <title>The Genome Sequence of Kwoniella mangroviensis CBS10435.</title>
        <authorList>
            <consortium name="The Broad Institute Genome Sequencing Platform"/>
            <person name="Cuomo C."/>
            <person name="Litvintseva A."/>
            <person name="Chen Y."/>
            <person name="Heitman J."/>
            <person name="Sun S."/>
            <person name="Springer D."/>
            <person name="Dromer F."/>
            <person name="Young S.K."/>
            <person name="Zeng Q."/>
            <person name="Gargeya S."/>
            <person name="Fitzgerald M."/>
            <person name="Abouelleil A."/>
            <person name="Alvarado L."/>
            <person name="Berlin A.M."/>
            <person name="Chapman S.B."/>
            <person name="Dewar J."/>
            <person name="Goldberg J."/>
            <person name="Griggs A."/>
            <person name="Gujja S."/>
            <person name="Hansen M."/>
            <person name="Howarth C."/>
            <person name="Imamovic A."/>
            <person name="Larimer J."/>
            <person name="McCowan C."/>
            <person name="Murphy C."/>
            <person name="Pearson M."/>
            <person name="Priest M."/>
            <person name="Roberts A."/>
            <person name="Saif S."/>
            <person name="Shea T."/>
            <person name="Sykes S."/>
            <person name="Wortman J."/>
            <person name="Nusbaum C."/>
            <person name="Birren B."/>
        </authorList>
    </citation>
    <scope>NUCLEOTIDE SEQUENCE [LARGE SCALE GENOMIC DNA]</scope>
    <source>
        <strain evidence="14 15">CBS 10435</strain>
    </source>
</reference>
<accession>A0A1B9IMN5</accession>
<evidence type="ECO:0000256" key="1">
    <source>
        <dbReference type="ARBA" id="ARBA00004123"/>
    </source>
</evidence>
<organism evidence="14 15">
    <name type="scientific">Kwoniella mangroviensis CBS 10435</name>
    <dbReference type="NCBI Taxonomy" id="1331196"/>
    <lineage>
        <taxon>Eukaryota</taxon>
        <taxon>Fungi</taxon>
        <taxon>Dikarya</taxon>
        <taxon>Basidiomycota</taxon>
        <taxon>Agaricomycotina</taxon>
        <taxon>Tremellomycetes</taxon>
        <taxon>Tremellales</taxon>
        <taxon>Cryptococcaceae</taxon>
        <taxon>Kwoniella</taxon>
    </lineage>
</organism>
<feature type="region of interest" description="Disordered" evidence="13">
    <location>
        <begin position="122"/>
        <end position="153"/>
    </location>
</feature>
<dbReference type="PANTHER" id="PTHR28262">
    <property type="entry name" value="DASH COMPLEX SUBUNIT SPC19"/>
    <property type="match status" value="1"/>
</dbReference>
<dbReference type="OrthoDB" id="3361333at2759"/>
<dbReference type="AlphaFoldDB" id="A0A1B9IMN5"/>
<proteinExistence type="inferred from homology"/>
<keyword evidence="8" id="KW-0995">Kinetochore</keyword>
<evidence type="ECO:0000256" key="2">
    <source>
        <dbReference type="ARBA" id="ARBA00004186"/>
    </source>
</evidence>
<keyword evidence="11" id="KW-0137">Centromere</keyword>
<evidence type="ECO:0000256" key="10">
    <source>
        <dbReference type="ARBA" id="ARBA00023242"/>
    </source>
</evidence>
<evidence type="ECO:0000256" key="7">
    <source>
        <dbReference type="ARBA" id="ARBA00022490"/>
    </source>
</evidence>
<evidence type="ECO:0000256" key="6">
    <source>
        <dbReference type="ARBA" id="ARBA00022454"/>
    </source>
</evidence>
<dbReference type="GO" id="GO:0042729">
    <property type="term" value="C:DASH complex"/>
    <property type="evidence" value="ECO:0007669"/>
    <property type="project" value="InterPro"/>
</dbReference>
<evidence type="ECO:0000256" key="13">
    <source>
        <dbReference type="SAM" id="MobiDB-lite"/>
    </source>
</evidence>
<evidence type="ECO:0000256" key="9">
    <source>
        <dbReference type="ARBA" id="ARBA00023212"/>
    </source>
</evidence>
<dbReference type="STRING" id="1331196.A0A1B9IMN5"/>
<keyword evidence="9" id="KW-0206">Cytoskeleton</keyword>
<evidence type="ECO:0000313" key="15">
    <source>
        <dbReference type="Proteomes" id="UP000092583"/>
    </source>
</evidence>